<dbReference type="RefSeq" id="XP_068353585.1">
    <property type="nucleotide sequence ID" value="XM_068508726.1"/>
</dbReference>
<feature type="compositionally biased region" description="Basic residues" evidence="2">
    <location>
        <begin position="237"/>
        <end position="247"/>
    </location>
</feature>
<feature type="compositionally biased region" description="Basic and acidic residues" evidence="2">
    <location>
        <begin position="38"/>
        <end position="64"/>
    </location>
</feature>
<sequence>MNDNKVPIIVPKSKPRPSKLRQIERPIDDPFHNPNFDKLLKDDKNIPQISRDDPKPIGRTDRSKIPTPRRKLQTSIKPTHPMDDLLSQPDAHSEPEYPPKLHMFRDFPRDEYTAAIQEGENDELYESLMIQPLANKPRQIVKATSARDLPRHKMINNMALADSSDDNNSRFSVRSPKKENSAFGRTLGKNKSAQNSPSKSKTSRIKPDQFNFNDDENYDELIPSDVKIVMPGDGKTSRKSPRNNRKPSIRELIEASMEAENDSNPFSNIIRRKNILVKIARHFYPESPTDEDAILNLIELNKDFAELAGIQREYRKAEERNKEILLAPLNRLHFNGSQQREARNIVNELCIARKKAAKLRSQAVAPKMSTTSRTYNVVDDLGKEKIDQQVSFTKMKNSTRALQNEVQRLEEELATVEKRIKLMTQGKSLYAGLHADRIKDMYGKEVIEIPRLGEDEEDEMLDTGIFTMTFSQMPDISDGSLDDPENDENLQNGE</sequence>
<evidence type="ECO:0000313" key="4">
    <source>
        <dbReference type="Proteomes" id="UP000179807"/>
    </source>
</evidence>
<feature type="region of interest" description="Disordered" evidence="2">
    <location>
        <begin position="158"/>
        <end position="248"/>
    </location>
</feature>
<feature type="compositionally biased region" description="Polar residues" evidence="2">
    <location>
        <begin position="189"/>
        <end position="200"/>
    </location>
</feature>
<name>A0A1J4JMV0_9EUKA</name>
<dbReference type="AlphaFoldDB" id="A0A1J4JMV0"/>
<feature type="region of interest" description="Disordered" evidence="2">
    <location>
        <begin position="472"/>
        <end position="494"/>
    </location>
</feature>
<feature type="coiled-coil region" evidence="1">
    <location>
        <begin position="300"/>
        <end position="327"/>
    </location>
</feature>
<dbReference type="EMBL" id="MLAK01000954">
    <property type="protein sequence ID" value="OHT00449.1"/>
    <property type="molecule type" value="Genomic_DNA"/>
</dbReference>
<evidence type="ECO:0000313" key="3">
    <source>
        <dbReference type="EMBL" id="OHT00449.1"/>
    </source>
</evidence>
<feature type="region of interest" description="Disordered" evidence="2">
    <location>
        <begin position="1"/>
        <end position="97"/>
    </location>
</feature>
<evidence type="ECO:0000256" key="1">
    <source>
        <dbReference type="SAM" id="Coils"/>
    </source>
</evidence>
<gene>
    <name evidence="3" type="ORF">TRFO_32854</name>
</gene>
<feature type="compositionally biased region" description="Basic and acidic residues" evidence="2">
    <location>
        <begin position="21"/>
        <end position="31"/>
    </location>
</feature>
<dbReference type="VEuPathDB" id="TrichDB:TRFO_32854"/>
<feature type="coiled-coil region" evidence="1">
    <location>
        <begin position="392"/>
        <end position="426"/>
    </location>
</feature>
<proteinExistence type="predicted"/>
<dbReference type="Proteomes" id="UP000179807">
    <property type="component" value="Unassembled WGS sequence"/>
</dbReference>
<keyword evidence="4" id="KW-1185">Reference proteome</keyword>
<dbReference type="GeneID" id="94843430"/>
<evidence type="ECO:0000256" key="2">
    <source>
        <dbReference type="SAM" id="MobiDB-lite"/>
    </source>
</evidence>
<organism evidence="3 4">
    <name type="scientific">Tritrichomonas foetus</name>
    <dbReference type="NCBI Taxonomy" id="1144522"/>
    <lineage>
        <taxon>Eukaryota</taxon>
        <taxon>Metamonada</taxon>
        <taxon>Parabasalia</taxon>
        <taxon>Tritrichomonadida</taxon>
        <taxon>Tritrichomonadidae</taxon>
        <taxon>Tritrichomonas</taxon>
    </lineage>
</organism>
<keyword evidence="1" id="KW-0175">Coiled coil</keyword>
<reference evidence="3" key="1">
    <citation type="submission" date="2016-10" db="EMBL/GenBank/DDBJ databases">
        <authorList>
            <person name="Benchimol M."/>
            <person name="Almeida L.G."/>
            <person name="Vasconcelos A.T."/>
            <person name="Perreira-Neves A."/>
            <person name="Rosa I.A."/>
            <person name="Tasca T."/>
            <person name="Bogo M.R."/>
            <person name="de Souza W."/>
        </authorList>
    </citation>
    <scope>NUCLEOTIDE SEQUENCE [LARGE SCALE GENOMIC DNA]</scope>
    <source>
        <strain evidence="3">K</strain>
    </source>
</reference>
<accession>A0A1J4JMV0</accession>
<comment type="caution">
    <text evidence="3">The sequence shown here is derived from an EMBL/GenBank/DDBJ whole genome shotgun (WGS) entry which is preliminary data.</text>
</comment>
<protein>
    <submittedName>
        <fullName evidence="3">Uncharacterized protein</fullName>
    </submittedName>
</protein>